<dbReference type="Proteomes" id="UP000198688">
    <property type="component" value="Chromosome I"/>
</dbReference>
<evidence type="ECO:0000313" key="2">
    <source>
        <dbReference type="Proteomes" id="UP000198688"/>
    </source>
</evidence>
<keyword evidence="2" id="KW-1185">Reference proteome</keyword>
<organism evidence="1 2">
    <name type="scientific">Actinoplanes derwentensis</name>
    <dbReference type="NCBI Taxonomy" id="113562"/>
    <lineage>
        <taxon>Bacteria</taxon>
        <taxon>Bacillati</taxon>
        <taxon>Actinomycetota</taxon>
        <taxon>Actinomycetes</taxon>
        <taxon>Micromonosporales</taxon>
        <taxon>Micromonosporaceae</taxon>
        <taxon>Actinoplanes</taxon>
    </lineage>
</organism>
<dbReference type="EMBL" id="LT629758">
    <property type="protein sequence ID" value="SDS42294.1"/>
    <property type="molecule type" value="Genomic_DNA"/>
</dbReference>
<sequence>MNAVVVHVGSAVPELEPDLHAVCDLCAQNVPPDDGYLWVDNDEIARCEQKTAAWEAEHPATENMTGDNLRTRPGPARWRVTHTACDPGSRGDAYAIELDRISTFRDLAGWTIHLQGKKWFRYTDWDELAEDALGAGGGRLVSRYTEPWHG</sequence>
<accession>A0A1H1S2X4</accession>
<protein>
    <submittedName>
        <fullName evidence="1">Uncharacterized protein</fullName>
    </submittedName>
</protein>
<name>A0A1H1S2X4_9ACTN</name>
<reference evidence="1 2" key="1">
    <citation type="submission" date="2016-10" db="EMBL/GenBank/DDBJ databases">
        <authorList>
            <person name="de Groot N.N."/>
        </authorList>
    </citation>
    <scope>NUCLEOTIDE SEQUENCE [LARGE SCALE GENOMIC DNA]</scope>
    <source>
        <strain evidence="1 2">DSM 43941</strain>
    </source>
</reference>
<evidence type="ECO:0000313" key="1">
    <source>
        <dbReference type="EMBL" id="SDS42294.1"/>
    </source>
</evidence>
<dbReference type="RefSeq" id="WP_092541590.1">
    <property type="nucleotide sequence ID" value="NZ_BOMJ01000089.1"/>
</dbReference>
<dbReference type="OrthoDB" id="4287252at2"/>
<proteinExistence type="predicted"/>
<gene>
    <name evidence="1" type="ORF">SAMN04489716_0750</name>
</gene>
<dbReference type="AlphaFoldDB" id="A0A1H1S2X4"/>